<keyword evidence="3" id="KW-1185">Reference proteome</keyword>
<comment type="caution">
    <text evidence="2">The sequence shown here is derived from an EMBL/GenBank/DDBJ whole genome shotgun (WGS) entry which is preliminary data.</text>
</comment>
<proteinExistence type="predicted"/>
<keyword evidence="1" id="KW-0812">Transmembrane</keyword>
<keyword evidence="1" id="KW-0472">Membrane</keyword>
<dbReference type="InterPro" id="IPR050445">
    <property type="entry name" value="Bact_polysacc_biosynth/exp"/>
</dbReference>
<organism evidence="2 3">
    <name type="scientific">Butyricimonas hominis</name>
    <dbReference type="NCBI Taxonomy" id="2763032"/>
    <lineage>
        <taxon>Bacteria</taxon>
        <taxon>Pseudomonadati</taxon>
        <taxon>Bacteroidota</taxon>
        <taxon>Bacteroidia</taxon>
        <taxon>Bacteroidales</taxon>
        <taxon>Odoribacteraceae</taxon>
        <taxon>Butyricimonas</taxon>
    </lineage>
</organism>
<evidence type="ECO:0000313" key="2">
    <source>
        <dbReference type="EMBL" id="MBC5621943.1"/>
    </source>
</evidence>
<sequence length="733" mass="84771">MKYITYFIKFFYRIRYWLIFAPLIVAILVYWQGRNTSHNYTANCSIYTGIITGVNILSESGITTTSYTQGSMMDNLLNIITADQTLKQVSLRLYARIMVYGDPNRDNIYTKASSYRILYDHGIPIHDLINKSSENDSINEQRTYENLLAYETNDPSNYVYGIYQWNLPYVNRASLQKIDVRRVGASDVIEVSYTTDDPGIAYQTILILIDEFNKQYQELRFGETNNVIAYFQDELKRIGNELANSEDSLTLYRVKNQVINYEDETKHVAALNRDYELQYWQSLNNYNVSDSIKRELEKRMFLNAEIIKNNNSFILYNNIISEINEKLAIATYYSQQSVPQSVIDSLHYELDKNKKALSDALQKIGYLKYSKEGISNENVIDEWLKQVIAFKKAEAELNVLSRRKTHMAQKYIHFAPIGSTLTRKERLVDINERRYMAILDALNTALLKQKSIQMNSASLKVMNAPYYPLVPSTISKHKLLTIGAYIAALIFTIFFFLIIEILDHTIHNAFKAYQLTGSRLLGAFTRPLSFSGRRYNKVYTTISAQTLCNSAVTYFKPDQSNIINLISNEPGEGKSYIMEQISQQFTERGFDVTQLSWQNEFNADAQAFIQSFNLEDLDTDEKSNLKDKIIIVEYPSLRDAALTANILQNVSLNLQIVDARRIWKNTDQNIFERTRKMSGATPLFMVLNYTKRDAAEDVNGLMPPYTFLRKLVYRIVQLGLTANDKTYEQKIKH</sequence>
<dbReference type="PANTHER" id="PTHR32309:SF13">
    <property type="entry name" value="FERRIC ENTEROBACTIN TRANSPORT PROTEIN FEPE"/>
    <property type="match status" value="1"/>
</dbReference>
<dbReference type="PANTHER" id="PTHR32309">
    <property type="entry name" value="TYROSINE-PROTEIN KINASE"/>
    <property type="match status" value="1"/>
</dbReference>
<dbReference type="Proteomes" id="UP000646484">
    <property type="component" value="Unassembled WGS sequence"/>
</dbReference>
<feature type="transmembrane region" description="Helical" evidence="1">
    <location>
        <begin position="482"/>
        <end position="502"/>
    </location>
</feature>
<evidence type="ECO:0000256" key="1">
    <source>
        <dbReference type="SAM" id="Phobius"/>
    </source>
</evidence>
<feature type="transmembrane region" description="Helical" evidence="1">
    <location>
        <begin position="12"/>
        <end position="31"/>
    </location>
</feature>
<gene>
    <name evidence="2" type="ORF">H8S64_12620</name>
</gene>
<reference evidence="2 3" key="1">
    <citation type="submission" date="2020-08" db="EMBL/GenBank/DDBJ databases">
        <title>Genome public.</title>
        <authorList>
            <person name="Liu C."/>
            <person name="Sun Q."/>
        </authorList>
    </citation>
    <scope>NUCLEOTIDE SEQUENCE [LARGE SCALE GENOMIC DNA]</scope>
    <source>
        <strain evidence="2 3">NSJ-56</strain>
    </source>
</reference>
<dbReference type="RefSeq" id="WP_186976359.1">
    <property type="nucleotide sequence ID" value="NZ_JACOOH010000005.1"/>
</dbReference>
<keyword evidence="1" id="KW-1133">Transmembrane helix</keyword>
<evidence type="ECO:0000313" key="3">
    <source>
        <dbReference type="Proteomes" id="UP000646484"/>
    </source>
</evidence>
<dbReference type="EMBL" id="JACOOH010000005">
    <property type="protein sequence ID" value="MBC5621943.1"/>
    <property type="molecule type" value="Genomic_DNA"/>
</dbReference>
<name>A0ABR7D1X8_9BACT</name>
<accession>A0ABR7D1X8</accession>
<protein>
    <submittedName>
        <fullName evidence="2">Exopolysaccharide biosynthesis protein</fullName>
    </submittedName>
</protein>